<feature type="region of interest" description="Disordered" evidence="1">
    <location>
        <begin position="1"/>
        <end position="40"/>
    </location>
</feature>
<dbReference type="Proteomes" id="UP001500363">
    <property type="component" value="Unassembled WGS sequence"/>
</dbReference>
<dbReference type="RefSeq" id="WP_344177869.1">
    <property type="nucleotide sequence ID" value="NZ_BAAANC010000002.1"/>
</dbReference>
<dbReference type="InterPro" id="IPR002931">
    <property type="entry name" value="Transglutaminase-like"/>
</dbReference>
<gene>
    <name evidence="3" type="ORF">GCM10009741_49020</name>
</gene>
<proteinExistence type="predicted"/>
<name>A0ABN2BJ90_9ACTN</name>
<dbReference type="Pfam" id="PF01841">
    <property type="entry name" value="Transglut_core"/>
    <property type="match status" value="1"/>
</dbReference>
<dbReference type="SUPFAM" id="SSF54001">
    <property type="entry name" value="Cysteine proteinases"/>
    <property type="match status" value="1"/>
</dbReference>
<dbReference type="EMBL" id="BAAANC010000002">
    <property type="protein sequence ID" value="GAA1540416.1"/>
    <property type="molecule type" value="Genomic_DNA"/>
</dbReference>
<organism evidence="3 4">
    <name type="scientific">Kribbella lupini</name>
    <dbReference type="NCBI Taxonomy" id="291602"/>
    <lineage>
        <taxon>Bacteria</taxon>
        <taxon>Bacillati</taxon>
        <taxon>Actinomycetota</taxon>
        <taxon>Actinomycetes</taxon>
        <taxon>Propionibacteriales</taxon>
        <taxon>Kribbellaceae</taxon>
        <taxon>Kribbella</taxon>
    </lineage>
</organism>
<keyword evidence="4" id="KW-1185">Reference proteome</keyword>
<evidence type="ECO:0000256" key="1">
    <source>
        <dbReference type="SAM" id="MobiDB-lite"/>
    </source>
</evidence>
<evidence type="ECO:0000313" key="4">
    <source>
        <dbReference type="Proteomes" id="UP001500363"/>
    </source>
</evidence>
<protein>
    <recommendedName>
        <fullName evidence="2">Transglutaminase-like domain-containing protein</fullName>
    </recommendedName>
</protein>
<evidence type="ECO:0000259" key="2">
    <source>
        <dbReference type="Pfam" id="PF01841"/>
    </source>
</evidence>
<dbReference type="InterPro" id="IPR038765">
    <property type="entry name" value="Papain-like_cys_pep_sf"/>
</dbReference>
<accession>A0ABN2BJ90</accession>
<evidence type="ECO:0000313" key="3">
    <source>
        <dbReference type="EMBL" id="GAA1540416.1"/>
    </source>
</evidence>
<sequence>MSPNREMGAGMAESLDDPGAERSSGHLAAPSSGRKATAGRRELARLRLRAERCLREGRHEELLGLVPELRGDAEWWIHLWAPGAALAAARLGSPDALALLEEAVAGGFSQPELFDGELEKVFGAESAWPSLERRILGPVPLPSLELTDWPDAAPALPLELYTIAAERREGLLKRLPAPSQSAWATARRLLEWVHQSWRHANDHVDDPDALTVLQRVDAGERFACAEYSIVLSQALNAVRIPSRRVDLRQPAHHIGVGRGHVVSEAWIDELDRWVVLDGQNGSYWADDAGTPLGVQELLALDSPPRFVGPVNVAQAAAWFTYFGSATTTGVTWTAEPFAPLFQGSRVIETARLVRDGGPAYPRLSALATGLGGTVSRPVVRFEHFHPYGVGIRLHLADETIDAAEWALDLTPGEHELGVAVVTPYGETASQRFAYVVR</sequence>
<comment type="caution">
    <text evidence="3">The sequence shown here is derived from an EMBL/GenBank/DDBJ whole genome shotgun (WGS) entry which is preliminary data.</text>
</comment>
<feature type="domain" description="Transglutaminase-like" evidence="2">
    <location>
        <begin position="181"/>
        <end position="277"/>
    </location>
</feature>
<reference evidence="3 4" key="1">
    <citation type="journal article" date="2019" name="Int. J. Syst. Evol. Microbiol.">
        <title>The Global Catalogue of Microorganisms (GCM) 10K type strain sequencing project: providing services to taxonomists for standard genome sequencing and annotation.</title>
        <authorList>
            <consortium name="The Broad Institute Genomics Platform"/>
            <consortium name="The Broad Institute Genome Sequencing Center for Infectious Disease"/>
            <person name="Wu L."/>
            <person name="Ma J."/>
        </authorList>
    </citation>
    <scope>NUCLEOTIDE SEQUENCE [LARGE SCALE GENOMIC DNA]</scope>
    <source>
        <strain evidence="3 4">JCM 14303</strain>
    </source>
</reference>